<dbReference type="AlphaFoldDB" id="A0A6J7JUM2"/>
<protein>
    <submittedName>
        <fullName evidence="1">Unannotated protein</fullName>
    </submittedName>
</protein>
<reference evidence="1" key="1">
    <citation type="submission" date="2020-05" db="EMBL/GenBank/DDBJ databases">
        <authorList>
            <person name="Chiriac C."/>
            <person name="Salcher M."/>
            <person name="Ghai R."/>
            <person name="Kavagutti S V."/>
        </authorList>
    </citation>
    <scope>NUCLEOTIDE SEQUENCE</scope>
</reference>
<accession>A0A6J7JUM2</accession>
<organism evidence="1">
    <name type="scientific">freshwater metagenome</name>
    <dbReference type="NCBI Taxonomy" id="449393"/>
    <lineage>
        <taxon>unclassified sequences</taxon>
        <taxon>metagenomes</taxon>
        <taxon>ecological metagenomes</taxon>
    </lineage>
</organism>
<name>A0A6J7JUM2_9ZZZZ</name>
<dbReference type="EMBL" id="CAFBND010000054">
    <property type="protein sequence ID" value="CAB4946319.1"/>
    <property type="molecule type" value="Genomic_DNA"/>
</dbReference>
<evidence type="ECO:0000313" key="1">
    <source>
        <dbReference type="EMBL" id="CAB4946319.1"/>
    </source>
</evidence>
<proteinExistence type="predicted"/>
<sequence length="61" mass="6333">MSATDSVPGARATFDTDASLAVGNELALLTGTVLPRTHLVTGFEQNARIAREAAFTKVKGS</sequence>
<gene>
    <name evidence="1" type="ORF">UFOPK3752_01377</name>
</gene>